<evidence type="ECO:0000259" key="2">
    <source>
        <dbReference type="PROSITE" id="PS50405"/>
    </source>
</evidence>
<dbReference type="PANTHER" id="PTHR44051">
    <property type="entry name" value="GLUTATHIONE S-TRANSFERASE-RELATED"/>
    <property type="match status" value="1"/>
</dbReference>
<evidence type="ECO:0008006" key="5">
    <source>
        <dbReference type="Google" id="ProtNLM"/>
    </source>
</evidence>
<dbReference type="SUPFAM" id="SSF52833">
    <property type="entry name" value="Thioredoxin-like"/>
    <property type="match status" value="1"/>
</dbReference>
<accession>A0A1S8YQH4</accession>
<dbReference type="SFLD" id="SFLDG01150">
    <property type="entry name" value="Main.1:_Beta-like"/>
    <property type="match status" value="1"/>
</dbReference>
<dbReference type="InterPro" id="IPR004045">
    <property type="entry name" value="Glutathione_S-Trfase_N"/>
</dbReference>
<comment type="caution">
    <text evidence="3">The sequence shown here is derived from an EMBL/GenBank/DDBJ whole genome shotgun (WGS) entry which is preliminary data.</text>
</comment>
<dbReference type="Proteomes" id="UP000190667">
    <property type="component" value="Unassembled WGS sequence"/>
</dbReference>
<dbReference type="InterPro" id="IPR036249">
    <property type="entry name" value="Thioredoxin-like_sf"/>
</dbReference>
<dbReference type="SFLD" id="SFLDG00358">
    <property type="entry name" value="Main_(cytGST)"/>
    <property type="match status" value="1"/>
</dbReference>
<dbReference type="CDD" id="cd03188">
    <property type="entry name" value="GST_C_Beta"/>
    <property type="match status" value="1"/>
</dbReference>
<dbReference type="PANTHER" id="PTHR44051:SF8">
    <property type="entry name" value="GLUTATHIONE S-TRANSFERASE GSTA"/>
    <property type="match status" value="1"/>
</dbReference>
<dbReference type="Gene3D" id="1.20.1050.10">
    <property type="match status" value="1"/>
</dbReference>
<dbReference type="InterPro" id="IPR040079">
    <property type="entry name" value="Glutathione_S-Trfase"/>
</dbReference>
<reference evidence="3 4" key="1">
    <citation type="submission" date="2016-12" db="EMBL/GenBank/DDBJ databases">
        <title>Izhakiella australiana sp. nov. of genus Izhakiella isolated from Australian desert.</title>
        <authorList>
            <person name="Ji M."/>
        </authorList>
    </citation>
    <scope>NUCLEOTIDE SEQUENCE [LARGE SCALE GENOMIC DNA]</scope>
    <source>
        <strain evidence="3 4">D4N98</strain>
    </source>
</reference>
<evidence type="ECO:0000313" key="3">
    <source>
        <dbReference type="EMBL" id="OON41027.1"/>
    </source>
</evidence>
<dbReference type="SUPFAM" id="SSF47616">
    <property type="entry name" value="GST C-terminal domain-like"/>
    <property type="match status" value="1"/>
</dbReference>
<dbReference type="InterPro" id="IPR036282">
    <property type="entry name" value="Glutathione-S-Trfase_C_sf"/>
</dbReference>
<dbReference type="EMBL" id="MRUL01000002">
    <property type="protein sequence ID" value="OON41027.1"/>
    <property type="molecule type" value="Genomic_DNA"/>
</dbReference>
<sequence>MVNINFWFSPGSCSLAPHVLLHAAQLPFTPHALSISRQGTQSDDFARINPKRRVPVLALDDEIITEVPAIAAAIAQLAPQQGLMGKTPFDQLRVLEWMCWLSGELHGQCFGGLFRPERFISDASQFGAIQQKARERIADCFSAIENNVSSGFAVGDALTAVDPYLLVFYRWGSRNAFAMAERYPRFTACIHGMVKHPAIVKAMADEGISL</sequence>
<dbReference type="InterPro" id="IPR010987">
    <property type="entry name" value="Glutathione-S-Trfase_C-like"/>
</dbReference>
<dbReference type="PROSITE" id="PS50405">
    <property type="entry name" value="GST_CTER"/>
    <property type="match status" value="1"/>
</dbReference>
<dbReference type="CDD" id="cd03057">
    <property type="entry name" value="GST_N_Beta"/>
    <property type="match status" value="1"/>
</dbReference>
<feature type="domain" description="GST N-terminal" evidence="1">
    <location>
        <begin position="1"/>
        <end position="82"/>
    </location>
</feature>
<evidence type="ECO:0000313" key="4">
    <source>
        <dbReference type="Proteomes" id="UP000190667"/>
    </source>
</evidence>
<organism evidence="3 4">
    <name type="scientific">Izhakiella australiensis</name>
    <dbReference type="NCBI Taxonomy" id="1926881"/>
    <lineage>
        <taxon>Bacteria</taxon>
        <taxon>Pseudomonadati</taxon>
        <taxon>Pseudomonadota</taxon>
        <taxon>Gammaproteobacteria</taxon>
        <taxon>Enterobacterales</taxon>
        <taxon>Erwiniaceae</taxon>
        <taxon>Izhakiella</taxon>
    </lineage>
</organism>
<dbReference type="AlphaFoldDB" id="A0A1S8YQH4"/>
<dbReference type="PROSITE" id="PS50404">
    <property type="entry name" value="GST_NTER"/>
    <property type="match status" value="1"/>
</dbReference>
<dbReference type="Pfam" id="PF13409">
    <property type="entry name" value="GST_N_2"/>
    <property type="match status" value="1"/>
</dbReference>
<evidence type="ECO:0000259" key="1">
    <source>
        <dbReference type="PROSITE" id="PS50404"/>
    </source>
</evidence>
<dbReference type="RefSeq" id="WP_176110205.1">
    <property type="nucleotide sequence ID" value="NZ_MRUL01000002.1"/>
</dbReference>
<gene>
    <name evidence="3" type="ORF">BTJ39_03395</name>
</gene>
<dbReference type="SFLD" id="SFLDS00019">
    <property type="entry name" value="Glutathione_Transferase_(cytos"/>
    <property type="match status" value="1"/>
</dbReference>
<protein>
    <recommendedName>
        <fullName evidence="5">Glutathione S-transferase</fullName>
    </recommendedName>
</protein>
<dbReference type="Gene3D" id="3.40.30.10">
    <property type="entry name" value="Glutaredoxin"/>
    <property type="match status" value="1"/>
</dbReference>
<feature type="domain" description="GST C-terminal" evidence="2">
    <location>
        <begin position="87"/>
        <end position="210"/>
    </location>
</feature>
<proteinExistence type="predicted"/>
<dbReference type="STRING" id="1926881.BTJ39_03395"/>
<name>A0A1S8YQH4_9GAMM</name>
<keyword evidence="4" id="KW-1185">Reference proteome</keyword>